<sequence length="265" mass="29764">MSEPTKQVRWRFALRMALIHLGINVVVALLVAALIFGVWYPQPYPELMGGLKLLGLIVAVDMVCGPVLTSVLANPKKPKREMATDLSLVAVIQLAALIYGLHAVAQARPVFVAFEADRFTVVSAAEIDRDKLAEALPEFRSLPWWGVKRIGLRDPKDGNEKLSSLQMSLQGVEPSARPDWWMEETAAYRERIRKKMKPLADLEKMYLNNADLAAAVKRSALPPQDLYYLPFTSQKNKSWTVLMDKNTDFKAFVHLDAFGAQEQDK</sequence>
<dbReference type="RefSeq" id="WP_007341314.1">
    <property type="nucleotide sequence ID" value="NZ_GL878494.1"/>
</dbReference>
<keyword evidence="3" id="KW-1185">Reference proteome</keyword>
<name>F2B956_9NEIS</name>
<organism evidence="2 3">
    <name type="scientific">Neisseria bacilliformis ATCC BAA-1200</name>
    <dbReference type="NCBI Taxonomy" id="888742"/>
    <lineage>
        <taxon>Bacteria</taxon>
        <taxon>Pseudomonadati</taxon>
        <taxon>Pseudomonadota</taxon>
        <taxon>Betaproteobacteria</taxon>
        <taxon>Neisseriales</taxon>
        <taxon>Neisseriaceae</taxon>
        <taxon>Neisseria</taxon>
    </lineage>
</organism>
<evidence type="ECO:0000256" key="1">
    <source>
        <dbReference type="SAM" id="Phobius"/>
    </source>
</evidence>
<accession>F2B956</accession>
<feature type="transmembrane region" description="Helical" evidence="1">
    <location>
        <begin position="53"/>
        <end position="74"/>
    </location>
</feature>
<evidence type="ECO:0000313" key="2">
    <source>
        <dbReference type="EMBL" id="EGF12095.1"/>
    </source>
</evidence>
<proteinExistence type="predicted"/>
<feature type="transmembrane region" description="Helical" evidence="1">
    <location>
        <begin position="86"/>
        <end position="105"/>
    </location>
</feature>
<feature type="transmembrane region" description="Helical" evidence="1">
    <location>
        <begin position="12"/>
        <end position="41"/>
    </location>
</feature>
<dbReference type="NCBIfam" id="NF041437">
    <property type="entry name" value="TfpZ"/>
    <property type="match status" value="1"/>
</dbReference>
<dbReference type="InterPro" id="IPR047814">
    <property type="entry name" value="TfpX/TfpZ-like"/>
</dbReference>
<keyword evidence="1" id="KW-1133">Transmembrane helix</keyword>
<dbReference type="OrthoDB" id="8613597at2"/>
<dbReference type="HOGENOM" id="CLU_091377_0_0_4"/>
<keyword evidence="1" id="KW-0812">Transmembrane</keyword>
<protein>
    <submittedName>
        <fullName evidence="2">FimB like protein</fullName>
    </submittedName>
</protein>
<keyword evidence="1" id="KW-0472">Membrane</keyword>
<reference evidence="2 3" key="1">
    <citation type="submission" date="2011-02" db="EMBL/GenBank/DDBJ databases">
        <authorList>
            <person name="Muzny D."/>
            <person name="Qin X."/>
            <person name="Deng J."/>
            <person name="Jiang H."/>
            <person name="Liu Y."/>
            <person name="Qu J."/>
            <person name="Song X.-Z."/>
            <person name="Zhang L."/>
            <person name="Thornton R."/>
            <person name="Coyle M."/>
            <person name="Francisco L."/>
            <person name="Jackson L."/>
            <person name="Javaid M."/>
            <person name="Korchina V."/>
            <person name="Kovar C."/>
            <person name="Mata R."/>
            <person name="Mathew T."/>
            <person name="Ngo R."/>
            <person name="Nguyen L."/>
            <person name="Nguyen N."/>
            <person name="Okwuonu G."/>
            <person name="Ongeri F."/>
            <person name="Pham C."/>
            <person name="Simmons D."/>
            <person name="Wilczek-Boney K."/>
            <person name="Hale W."/>
            <person name="Jakkamsetti A."/>
            <person name="Pham P."/>
            <person name="Ruth R."/>
            <person name="San Lucas F."/>
            <person name="Warren J."/>
            <person name="Zhang J."/>
            <person name="Zhao Z."/>
            <person name="Zhou C."/>
            <person name="Zhu D."/>
            <person name="Lee S."/>
            <person name="Bess C."/>
            <person name="Blankenburg K."/>
            <person name="Forbes L."/>
            <person name="Fu Q."/>
            <person name="Gubbala S."/>
            <person name="Hirani K."/>
            <person name="Jayaseelan J.C."/>
            <person name="Lara F."/>
            <person name="Munidasa M."/>
            <person name="Palculict T."/>
            <person name="Patil S."/>
            <person name="Pu L.-L."/>
            <person name="Saada N."/>
            <person name="Tang L."/>
            <person name="Weissenberger G."/>
            <person name="Zhu Y."/>
            <person name="Hemphill L."/>
            <person name="Shang Y."/>
            <person name="Youmans B."/>
            <person name="Ayvaz T."/>
            <person name="Ross M."/>
            <person name="Santibanez J."/>
            <person name="Aqrawi P."/>
            <person name="Gross S."/>
            <person name="Joshi V."/>
            <person name="Fowler G."/>
            <person name="Nazareth L."/>
            <person name="Reid J."/>
            <person name="Worley K."/>
            <person name="Petrosino J."/>
            <person name="Highlander S."/>
            <person name="Gibbs R."/>
        </authorList>
    </citation>
    <scope>NUCLEOTIDE SEQUENCE [LARGE SCALE GENOMIC DNA]</scope>
    <source>
        <strain evidence="2 3">ATCC BAA-1200</strain>
    </source>
</reference>
<dbReference type="Proteomes" id="UP000004105">
    <property type="component" value="Unassembled WGS sequence"/>
</dbReference>
<dbReference type="AlphaFoldDB" id="F2B956"/>
<dbReference type="EMBL" id="AFAY01000004">
    <property type="protein sequence ID" value="EGF12095.1"/>
    <property type="molecule type" value="Genomic_DNA"/>
</dbReference>
<evidence type="ECO:0000313" key="3">
    <source>
        <dbReference type="Proteomes" id="UP000004105"/>
    </source>
</evidence>
<dbReference type="STRING" id="267212.GCA_001063965_00727"/>
<comment type="caution">
    <text evidence="2">The sequence shown here is derived from an EMBL/GenBank/DDBJ whole genome shotgun (WGS) entry which is preliminary data.</text>
</comment>
<gene>
    <name evidence="2" type="ORF">HMPREF9123_0301</name>
</gene>